<evidence type="ECO:0000256" key="1">
    <source>
        <dbReference type="SAM" id="Phobius"/>
    </source>
</evidence>
<dbReference type="EMBL" id="VSRL01000251">
    <property type="protein sequence ID" value="NKE62448.1"/>
    <property type="molecule type" value="Genomic_DNA"/>
</dbReference>
<dbReference type="Pfam" id="PF20269">
    <property type="entry name" value="CATRA-N"/>
    <property type="match status" value="1"/>
</dbReference>
<gene>
    <name evidence="4" type="ORF">FXN61_39235</name>
</gene>
<evidence type="ECO:0000259" key="3">
    <source>
        <dbReference type="Pfam" id="PF20270"/>
    </source>
</evidence>
<sequence>MSPTLSGAEFVAHIAVPAEGPLAQQAQAYLRQVWEKCGNEWGMTAGVPGLAGTEIPVDSSSPGLLAARSRPGDGVHQAVVRRVRDLVCLSVVLAPPRSSAPCWRELDETWTRVAGEPPPGVIGVVRVYVGLLSFAAGAPEIGVEAPAAVREAVPGDWTGRWERRGTVTSTGLGVWEPTSGDDRLERRLVVLAPDGHDAELSAWTWSDGGAALPPLANYLLHAAVVRYELRVLRGRTDVKARREAMRDATSELRATLRRLDTAGSAVDDVLRDCVLLEQDVAAATEVLGALRTMSRTVQVATANLAATAPEITTEGRPGLFSDDREVATWLAARLDNDITYVEISRDTARDVAAIVAPAVARHTSRASEARSARAQRFALLQAAAVGAVLMILAAVQSFQYSVALPRPVMPAVICLLGAFALWSALVALQVAMAGRSGRWLPRAVSMSFGLTVAVAAWGVTTWITVLVRSSAMPATTTAVITAGTFLAATAIALLVQRRRRTDRALDSH</sequence>
<keyword evidence="1" id="KW-0472">Membrane</keyword>
<reference evidence="4 5" key="1">
    <citation type="submission" date="2019-08" db="EMBL/GenBank/DDBJ databases">
        <title>Lentzea from Indian Himalayas.</title>
        <authorList>
            <person name="Mandal S."/>
            <person name="Mallick Gupta A."/>
            <person name="Maiti P.K."/>
            <person name="Sarkar J."/>
            <person name="Mandal S."/>
        </authorList>
    </citation>
    <scope>NUCLEOTIDE SEQUENCE [LARGE SCALE GENOMIC DNA]</scope>
    <source>
        <strain evidence="4 5">PSKA42</strain>
    </source>
</reference>
<feature type="transmembrane region" description="Helical" evidence="1">
    <location>
        <begin position="443"/>
        <end position="465"/>
    </location>
</feature>
<dbReference type="NCBIfam" id="NF038357">
    <property type="entry name" value="BN6_48550_fam"/>
    <property type="match status" value="1"/>
</dbReference>
<evidence type="ECO:0000259" key="2">
    <source>
        <dbReference type="Pfam" id="PF20269"/>
    </source>
</evidence>
<dbReference type="RefSeq" id="WP_167979079.1">
    <property type="nucleotide sequence ID" value="NZ_VSRL01000251.1"/>
</dbReference>
<keyword evidence="1" id="KW-1133">Transmembrane helix</keyword>
<dbReference type="Pfam" id="PF20270">
    <property type="entry name" value="CATRA-C"/>
    <property type="match status" value="1"/>
</dbReference>
<dbReference type="InterPro" id="IPR046922">
    <property type="entry name" value="CATRA-N"/>
</dbReference>
<name>A0ABX1FTT4_9PSEU</name>
<comment type="caution">
    <text evidence="4">The sequence shown here is derived from an EMBL/GenBank/DDBJ whole genome shotgun (WGS) entry which is preliminary data.</text>
</comment>
<evidence type="ECO:0000313" key="5">
    <source>
        <dbReference type="Proteomes" id="UP001515943"/>
    </source>
</evidence>
<feature type="domain" description="CASPASE and TPR Repeat-Associated C-terminal" evidence="3">
    <location>
        <begin position="213"/>
        <end position="348"/>
    </location>
</feature>
<accession>A0ABX1FTT4</accession>
<feature type="transmembrane region" description="Helical" evidence="1">
    <location>
        <begin position="471"/>
        <end position="495"/>
    </location>
</feature>
<feature type="domain" description="CASPASE and TPR Repeat-Associated N-terminal" evidence="2">
    <location>
        <begin position="9"/>
        <end position="208"/>
    </location>
</feature>
<dbReference type="InterPro" id="IPR046923">
    <property type="entry name" value="CATRA-C"/>
</dbReference>
<feature type="transmembrane region" description="Helical" evidence="1">
    <location>
        <begin position="377"/>
        <end position="396"/>
    </location>
</feature>
<keyword evidence="1" id="KW-0812">Transmembrane</keyword>
<organism evidence="4 5">
    <name type="scientific">Lentzea indica</name>
    <dbReference type="NCBI Taxonomy" id="2604800"/>
    <lineage>
        <taxon>Bacteria</taxon>
        <taxon>Bacillati</taxon>
        <taxon>Actinomycetota</taxon>
        <taxon>Actinomycetes</taxon>
        <taxon>Pseudonocardiales</taxon>
        <taxon>Pseudonocardiaceae</taxon>
        <taxon>Lentzea</taxon>
    </lineage>
</organism>
<dbReference type="Proteomes" id="UP001515943">
    <property type="component" value="Unassembled WGS sequence"/>
</dbReference>
<protein>
    <submittedName>
        <fullName evidence="4">Uncharacterized protein</fullName>
    </submittedName>
</protein>
<feature type="transmembrane region" description="Helical" evidence="1">
    <location>
        <begin position="408"/>
        <end position="431"/>
    </location>
</feature>
<keyword evidence="5" id="KW-1185">Reference proteome</keyword>
<evidence type="ECO:0000313" key="4">
    <source>
        <dbReference type="EMBL" id="NKE62448.1"/>
    </source>
</evidence>
<proteinExistence type="predicted"/>